<reference evidence="4 5" key="1">
    <citation type="submission" date="2014-12" db="EMBL/GenBank/DDBJ databases">
        <title>Genome sequencing of Arthrobacter phenanthrenivorans SWC37.</title>
        <authorList>
            <person name="Tan P.W."/>
            <person name="Chan K.-G."/>
        </authorList>
    </citation>
    <scope>NUCLEOTIDE SEQUENCE [LARGE SCALE GENOMIC DNA]</scope>
    <source>
        <strain evidence="4 5">SWC37</strain>
    </source>
</reference>
<dbReference type="RefSeq" id="WP_043449571.1">
    <property type="nucleotide sequence ID" value="NZ_JBFBKS010000002.1"/>
</dbReference>
<sequence>MTHVRTIILGASHWHVPLCAPAMAEEHDMIGVGDDDVSRVQVQNLANGWGAPVEADWRKLVDLPDVGLAYVFGPHDGMAEKCLALIERGIPFVVEKPLGTSLDELSTVRRAAEAAGVPATVPLVQRGGPTEQWLAKAGRPTYQRTSFIAGPPSRYLENANPWMLDPLRAGGGCLANLGPHFVDMFLRGAGETAVDLDARLSSSLHHQGVEDHASLLLTTPEGREAIVEVGYAFPGSPLKRYCSFTSAGEAGFATVDSDGSATFTAADGTTEVDKINVDSDPLYDPFVRSVARTLEDGFRGLTTLAQLENVMRPIWRAYDDHHGGREHA</sequence>
<dbReference type="PANTHER" id="PTHR43377">
    <property type="entry name" value="BILIVERDIN REDUCTASE A"/>
    <property type="match status" value="1"/>
</dbReference>
<organism evidence="4 5">
    <name type="scientific">Pseudarthrobacter phenanthrenivorans</name>
    <name type="common">Arthrobacter phenanthrenivorans</name>
    <dbReference type="NCBI Taxonomy" id="361575"/>
    <lineage>
        <taxon>Bacteria</taxon>
        <taxon>Bacillati</taxon>
        <taxon>Actinomycetota</taxon>
        <taxon>Actinomycetes</taxon>
        <taxon>Micrococcales</taxon>
        <taxon>Micrococcaceae</taxon>
        <taxon>Pseudarthrobacter</taxon>
    </lineage>
</organism>
<gene>
    <name evidence="4" type="ORF">RM50_02510</name>
</gene>
<protein>
    <submittedName>
        <fullName evidence="4">Oxidoreductase</fullName>
    </submittedName>
</protein>
<evidence type="ECO:0000259" key="2">
    <source>
        <dbReference type="Pfam" id="PF01408"/>
    </source>
</evidence>
<dbReference type="InterPro" id="IPR036291">
    <property type="entry name" value="NAD(P)-bd_dom_sf"/>
</dbReference>
<dbReference type="InterPro" id="IPR051450">
    <property type="entry name" value="Gfo/Idh/MocA_Oxidoreductases"/>
</dbReference>
<dbReference type="InterPro" id="IPR055170">
    <property type="entry name" value="GFO_IDH_MocA-like_dom"/>
</dbReference>
<feature type="domain" description="GFO/IDH/MocA-like oxidoreductase" evidence="3">
    <location>
        <begin position="138"/>
        <end position="237"/>
    </location>
</feature>
<dbReference type="Pfam" id="PF22725">
    <property type="entry name" value="GFO_IDH_MocA_C3"/>
    <property type="match status" value="1"/>
</dbReference>
<evidence type="ECO:0000259" key="3">
    <source>
        <dbReference type="Pfam" id="PF22725"/>
    </source>
</evidence>
<feature type="domain" description="Gfo/Idh/MocA-like oxidoreductase N-terminal" evidence="2">
    <location>
        <begin position="26"/>
        <end position="121"/>
    </location>
</feature>
<evidence type="ECO:0000313" key="5">
    <source>
        <dbReference type="Proteomes" id="UP000031196"/>
    </source>
</evidence>
<evidence type="ECO:0000256" key="1">
    <source>
        <dbReference type="ARBA" id="ARBA00023027"/>
    </source>
</evidence>
<dbReference type="GO" id="GO:0000166">
    <property type="term" value="F:nucleotide binding"/>
    <property type="evidence" value="ECO:0007669"/>
    <property type="project" value="InterPro"/>
</dbReference>
<dbReference type="AlphaFoldDB" id="A0A0B4ERA3"/>
<dbReference type="SUPFAM" id="SSF55347">
    <property type="entry name" value="Glyceraldehyde-3-phosphate dehydrogenase-like, C-terminal domain"/>
    <property type="match status" value="1"/>
</dbReference>
<comment type="caution">
    <text evidence="4">The sequence shown here is derived from an EMBL/GenBank/DDBJ whole genome shotgun (WGS) entry which is preliminary data.</text>
</comment>
<evidence type="ECO:0000313" key="4">
    <source>
        <dbReference type="EMBL" id="KIC69223.1"/>
    </source>
</evidence>
<name>A0A0B4ERA3_PSEPS</name>
<dbReference type="Proteomes" id="UP000031196">
    <property type="component" value="Unassembled WGS sequence"/>
</dbReference>
<dbReference type="EMBL" id="JWTB01000005">
    <property type="protein sequence ID" value="KIC69223.1"/>
    <property type="molecule type" value="Genomic_DNA"/>
</dbReference>
<dbReference type="Pfam" id="PF01408">
    <property type="entry name" value="GFO_IDH_MocA"/>
    <property type="match status" value="1"/>
</dbReference>
<dbReference type="PANTHER" id="PTHR43377:SF1">
    <property type="entry name" value="BILIVERDIN REDUCTASE A"/>
    <property type="match status" value="1"/>
</dbReference>
<keyword evidence="1" id="KW-0520">NAD</keyword>
<dbReference type="Gene3D" id="3.30.360.10">
    <property type="entry name" value="Dihydrodipicolinate Reductase, domain 2"/>
    <property type="match status" value="1"/>
</dbReference>
<dbReference type="Gene3D" id="3.40.50.720">
    <property type="entry name" value="NAD(P)-binding Rossmann-like Domain"/>
    <property type="match status" value="1"/>
</dbReference>
<accession>A0A0B4ERA3</accession>
<proteinExistence type="predicted"/>
<dbReference type="InterPro" id="IPR000683">
    <property type="entry name" value="Gfo/Idh/MocA-like_OxRdtase_N"/>
</dbReference>
<dbReference type="SUPFAM" id="SSF51735">
    <property type="entry name" value="NAD(P)-binding Rossmann-fold domains"/>
    <property type="match status" value="1"/>
</dbReference>